<feature type="signal peptide" evidence="3">
    <location>
        <begin position="1"/>
        <end position="16"/>
    </location>
</feature>
<evidence type="ECO:0000256" key="1">
    <source>
        <dbReference type="ARBA" id="ARBA00010646"/>
    </source>
</evidence>
<dbReference type="PANTHER" id="PTHR23208">
    <property type="entry name" value="LYSOZYME PROTEIN"/>
    <property type="match status" value="1"/>
</dbReference>
<organism evidence="4 5">
    <name type="scientific">Haemonchus contortus</name>
    <name type="common">Barber pole worm</name>
    <dbReference type="NCBI Taxonomy" id="6289"/>
    <lineage>
        <taxon>Eukaryota</taxon>
        <taxon>Metazoa</taxon>
        <taxon>Ecdysozoa</taxon>
        <taxon>Nematoda</taxon>
        <taxon>Chromadorea</taxon>
        <taxon>Rhabditida</taxon>
        <taxon>Rhabditina</taxon>
        <taxon>Rhabditomorpha</taxon>
        <taxon>Strongyloidea</taxon>
        <taxon>Trichostrongylidae</taxon>
        <taxon>Haemonchus</taxon>
    </lineage>
</organism>
<keyword evidence="2 3" id="KW-0732">Signal</keyword>
<evidence type="ECO:0000313" key="5">
    <source>
        <dbReference type="WBParaSite" id="HCON_00034915-00001"/>
    </source>
</evidence>
<dbReference type="WBParaSite" id="HCON_00034915-00001">
    <property type="protein sequence ID" value="HCON_00034915-00001"/>
    <property type="gene ID" value="HCON_00034915"/>
</dbReference>
<evidence type="ECO:0000256" key="2">
    <source>
        <dbReference type="ARBA" id="ARBA00022729"/>
    </source>
</evidence>
<dbReference type="GO" id="GO:0007165">
    <property type="term" value="P:signal transduction"/>
    <property type="evidence" value="ECO:0007669"/>
    <property type="project" value="TreeGrafter"/>
</dbReference>
<dbReference type="InterPro" id="IPR051595">
    <property type="entry name" value="GH25_Enzymes"/>
</dbReference>
<dbReference type="AlphaFoldDB" id="A0A7I4Y201"/>
<dbReference type="InterPro" id="IPR017853">
    <property type="entry name" value="GH"/>
</dbReference>
<reference evidence="5" key="1">
    <citation type="submission" date="2020-12" db="UniProtKB">
        <authorList>
            <consortium name="WormBaseParasite"/>
        </authorList>
    </citation>
    <scope>IDENTIFICATION</scope>
    <source>
        <strain evidence="5">MHco3</strain>
    </source>
</reference>
<feature type="chain" id="PRO_5029568558" evidence="3">
    <location>
        <begin position="17"/>
        <end position="286"/>
    </location>
</feature>
<name>A0A7I4Y201_HAECO</name>
<dbReference type="GO" id="GO:0003796">
    <property type="term" value="F:lysozyme activity"/>
    <property type="evidence" value="ECO:0007669"/>
    <property type="project" value="InterPro"/>
</dbReference>
<evidence type="ECO:0000256" key="3">
    <source>
        <dbReference type="SAM" id="SignalP"/>
    </source>
</evidence>
<protein>
    <submittedName>
        <fullName evidence="5">Lysozyme</fullName>
    </submittedName>
</protein>
<dbReference type="InterPro" id="IPR002053">
    <property type="entry name" value="Glyco_hydro_25"/>
</dbReference>
<sequence>MKYIAIICTLLLGCFAGPVVQKEPLQQAPPSKLASFAYALDLSSPVTVTGFSCMRASLYSVVFIRGYSPSGSGTVDPYACANIQNANKAGLGTEVFMTPQPNSAKTGAQQFDEMYNNLRNSNINVRAVWIQVTSPINWSLATTNNVNFLNSILSRARQYGITVGIYTNYYDWSQITNGAMVSNVMLWYWNVYGGGPQNETPADFSDFRQFGGWTVPSVKQFAQVESVCGVTVNRNVYTTSSAAKGMASAAKGMASMTKSEKPDEITVGGLLLGNAAMFTGKPEIIA</sequence>
<dbReference type="PANTHER" id="PTHR23208:SF14">
    <property type="entry name" value="GLYCOSIDE HYDROLASE FAMILY 25 PROTEIN-RELATED"/>
    <property type="match status" value="1"/>
</dbReference>
<dbReference type="PROSITE" id="PS51904">
    <property type="entry name" value="GLYCOSYL_HYDROL_F25_2"/>
    <property type="match status" value="1"/>
</dbReference>
<dbReference type="SUPFAM" id="SSF51445">
    <property type="entry name" value="(Trans)glycosidases"/>
    <property type="match status" value="1"/>
</dbReference>
<dbReference type="GO" id="GO:0009253">
    <property type="term" value="P:peptidoglycan catabolic process"/>
    <property type="evidence" value="ECO:0007669"/>
    <property type="project" value="InterPro"/>
</dbReference>
<dbReference type="Proteomes" id="UP000025227">
    <property type="component" value="Unplaced"/>
</dbReference>
<accession>A0A7I4Y201</accession>
<proteinExistence type="inferred from homology"/>
<dbReference type="OrthoDB" id="25039at2759"/>
<dbReference type="Gene3D" id="3.20.20.80">
    <property type="entry name" value="Glycosidases"/>
    <property type="match status" value="1"/>
</dbReference>
<comment type="similarity">
    <text evidence="1">Belongs to the glycosyl hydrolase 25 family.</text>
</comment>
<dbReference type="GO" id="GO:0045087">
    <property type="term" value="P:innate immune response"/>
    <property type="evidence" value="ECO:0007669"/>
    <property type="project" value="TreeGrafter"/>
</dbReference>
<keyword evidence="4" id="KW-1185">Reference proteome</keyword>
<dbReference type="GO" id="GO:0016998">
    <property type="term" value="P:cell wall macromolecule catabolic process"/>
    <property type="evidence" value="ECO:0007669"/>
    <property type="project" value="InterPro"/>
</dbReference>
<dbReference type="CDD" id="cd06416">
    <property type="entry name" value="GH25_Lys1-like"/>
    <property type="match status" value="1"/>
</dbReference>
<evidence type="ECO:0000313" key="4">
    <source>
        <dbReference type="Proteomes" id="UP000025227"/>
    </source>
</evidence>
<dbReference type="OMA" id="YTNWYDW"/>